<dbReference type="RefSeq" id="WP_229252680.1">
    <property type="nucleotide sequence ID" value="NZ_CAJRAF010000001.1"/>
</dbReference>
<reference evidence="1" key="1">
    <citation type="submission" date="2021-04" db="EMBL/GenBank/DDBJ databases">
        <authorList>
            <person name="Rodrigo-Torres L."/>
            <person name="Arahal R. D."/>
            <person name="Lucena T."/>
        </authorList>
    </citation>
    <scope>NUCLEOTIDE SEQUENCE</scope>
    <source>
        <strain evidence="1">CECT 9275</strain>
    </source>
</reference>
<dbReference type="InterPro" id="IPR032593">
    <property type="entry name" value="DUF4907"/>
</dbReference>
<evidence type="ECO:0000313" key="1">
    <source>
        <dbReference type="EMBL" id="CAG4995245.1"/>
    </source>
</evidence>
<dbReference type="Proteomes" id="UP000680038">
    <property type="component" value="Unassembled WGS sequence"/>
</dbReference>
<evidence type="ECO:0008006" key="3">
    <source>
        <dbReference type="Google" id="ProtNLM"/>
    </source>
</evidence>
<keyword evidence="2" id="KW-1185">Reference proteome</keyword>
<organism evidence="1 2">
    <name type="scientific">Dyadobacter helix</name>
    <dbReference type="NCBI Taxonomy" id="2822344"/>
    <lineage>
        <taxon>Bacteria</taxon>
        <taxon>Pseudomonadati</taxon>
        <taxon>Bacteroidota</taxon>
        <taxon>Cytophagia</taxon>
        <taxon>Cytophagales</taxon>
        <taxon>Spirosomataceae</taxon>
        <taxon>Dyadobacter</taxon>
    </lineage>
</organism>
<dbReference type="EMBL" id="CAJRAF010000001">
    <property type="protein sequence ID" value="CAG4995245.1"/>
    <property type="molecule type" value="Genomic_DNA"/>
</dbReference>
<protein>
    <recommendedName>
        <fullName evidence="3">DUF4907 domain-containing protein</fullName>
    </recommendedName>
</protein>
<name>A0A916NBM0_9BACT</name>
<comment type="caution">
    <text evidence="1">The sequence shown here is derived from an EMBL/GenBank/DDBJ whole genome shotgun (WGS) entry which is preliminary data.</text>
</comment>
<dbReference type="Pfam" id="PF16250">
    <property type="entry name" value="DUF4907"/>
    <property type="match status" value="1"/>
</dbReference>
<dbReference type="AlphaFoldDB" id="A0A916NBM0"/>
<proteinExistence type="predicted"/>
<sequence>MLKSIRYKIQVAALVVLWGGYLVSCKKGKESSAQHITLPHLKVEAVQYTATAWGYRIYEDTTLIIEQKYLPGIPGTKGFETEALALRTGKLVEKKLKSGVFPPTVTKKELDSLGVKY</sequence>
<evidence type="ECO:0000313" key="2">
    <source>
        <dbReference type="Proteomes" id="UP000680038"/>
    </source>
</evidence>
<gene>
    <name evidence="1" type="ORF">DYBT9275_01589</name>
</gene>
<accession>A0A916NBM0</accession>